<accession>A0A3D9HR61</accession>
<dbReference type="Gene3D" id="3.40.190.10">
    <property type="entry name" value="Periplasmic binding protein-like II"/>
    <property type="match status" value="2"/>
</dbReference>
<reference evidence="8 9" key="1">
    <citation type="submission" date="2018-07" db="EMBL/GenBank/DDBJ databases">
        <title>Genomic Encyclopedia of Type Strains, Phase III (KMG-III): the genomes of soil and plant-associated and newly described type strains.</title>
        <authorList>
            <person name="Whitman W."/>
        </authorList>
    </citation>
    <scope>NUCLEOTIDE SEQUENCE [LARGE SCALE GENOMIC DNA]</scope>
    <source>
        <strain evidence="8 9">CECT 8236</strain>
    </source>
</reference>
<comment type="caution">
    <text evidence="8">The sequence shown here is derived from an EMBL/GenBank/DDBJ whole genome shotgun (WGS) entry which is preliminary data.</text>
</comment>
<feature type="signal peptide" evidence="7">
    <location>
        <begin position="1"/>
        <end position="20"/>
    </location>
</feature>
<keyword evidence="4" id="KW-0564">Palmitate</keyword>
<name>A0A3D9HR61_9BACL</name>
<evidence type="ECO:0000256" key="6">
    <source>
        <dbReference type="SAM" id="MobiDB-lite"/>
    </source>
</evidence>
<dbReference type="EMBL" id="QRDY01000038">
    <property type="protein sequence ID" value="RED51791.1"/>
    <property type="molecule type" value="Genomic_DNA"/>
</dbReference>
<keyword evidence="5" id="KW-0449">Lipoprotein</keyword>
<dbReference type="OrthoDB" id="2516337at2"/>
<evidence type="ECO:0000313" key="8">
    <source>
        <dbReference type="EMBL" id="RED51791.1"/>
    </source>
</evidence>
<dbReference type="InterPro" id="IPR006059">
    <property type="entry name" value="SBP"/>
</dbReference>
<dbReference type="PANTHER" id="PTHR43649:SF33">
    <property type="entry name" value="POLYGALACTURONAN_RHAMNOGALACTURONAN-BINDING PROTEIN YTCQ"/>
    <property type="match status" value="1"/>
</dbReference>
<sequence length="457" mass="49219">MKKLVLTLLTTCLVTVFSLAGCGNNEAGNSSASPSASPSASAVESASQGAASESPSASDDKPFKMRISAWFLTEGEGTNDAFKKAVEDKFKEKYPNGSIQWDNLTGEKYFDKLKAELASSSAADIIYSQQVPSLGKAGYLMDLSGEPWVSDMVDATKIVEAYDGKIYGAATTIQSFGFYYNKKIFADLGITPPKTFNELLAAGEKLNAAKITPITVGFKDQWTLDYFFGGYAQLAQALTSPTFEADVFNGTQQLDGPETISAIDKFTQLAQKNMFNKSALSIDWPQTQIEFASGKAAMIYQGPWMAQVTEDTFTSKGFDPFEVGFFPLSDENGKVIMGVGPDHSVSINAKTEHPQEAKDLLSLILSPELIAVHAGDGGMSGMKSANIEAKLPAMKELLDVLKNSPTTYQWGSYYPPSVKTGILNLVTKIIGGGKAGDGELDEVKKNYEKDKSLIILP</sequence>
<evidence type="ECO:0000256" key="3">
    <source>
        <dbReference type="ARBA" id="ARBA00023136"/>
    </source>
</evidence>
<feature type="chain" id="PRO_5038706636" evidence="7">
    <location>
        <begin position="21"/>
        <end position="457"/>
    </location>
</feature>
<proteinExistence type="predicted"/>
<dbReference type="Pfam" id="PF01547">
    <property type="entry name" value="SBP_bac_1"/>
    <property type="match status" value="1"/>
</dbReference>
<dbReference type="SUPFAM" id="SSF53850">
    <property type="entry name" value="Periplasmic binding protein-like II"/>
    <property type="match status" value="1"/>
</dbReference>
<dbReference type="Proteomes" id="UP000256869">
    <property type="component" value="Unassembled WGS sequence"/>
</dbReference>
<evidence type="ECO:0000256" key="7">
    <source>
        <dbReference type="SAM" id="SignalP"/>
    </source>
</evidence>
<evidence type="ECO:0000256" key="1">
    <source>
        <dbReference type="ARBA" id="ARBA00022475"/>
    </source>
</evidence>
<feature type="compositionally biased region" description="Polar residues" evidence="6">
    <location>
        <begin position="48"/>
        <end position="57"/>
    </location>
</feature>
<keyword evidence="9" id="KW-1185">Reference proteome</keyword>
<evidence type="ECO:0000256" key="2">
    <source>
        <dbReference type="ARBA" id="ARBA00022729"/>
    </source>
</evidence>
<keyword evidence="1" id="KW-1003">Cell membrane</keyword>
<dbReference type="AlphaFoldDB" id="A0A3D9HR61"/>
<evidence type="ECO:0000256" key="4">
    <source>
        <dbReference type="ARBA" id="ARBA00023139"/>
    </source>
</evidence>
<feature type="region of interest" description="Disordered" evidence="6">
    <location>
        <begin position="27"/>
        <end position="60"/>
    </location>
</feature>
<evidence type="ECO:0000313" key="9">
    <source>
        <dbReference type="Proteomes" id="UP000256869"/>
    </source>
</evidence>
<organism evidence="8 9">
    <name type="scientific">Cohnella lupini</name>
    <dbReference type="NCBI Taxonomy" id="1294267"/>
    <lineage>
        <taxon>Bacteria</taxon>
        <taxon>Bacillati</taxon>
        <taxon>Bacillota</taxon>
        <taxon>Bacilli</taxon>
        <taxon>Bacillales</taxon>
        <taxon>Paenibacillaceae</taxon>
        <taxon>Cohnella</taxon>
    </lineage>
</organism>
<dbReference type="RefSeq" id="WP_115995854.1">
    <property type="nucleotide sequence ID" value="NZ_QRDY01000038.1"/>
</dbReference>
<keyword evidence="2 7" id="KW-0732">Signal</keyword>
<keyword evidence="3" id="KW-0472">Membrane</keyword>
<dbReference type="PROSITE" id="PS51257">
    <property type="entry name" value="PROKAR_LIPOPROTEIN"/>
    <property type="match status" value="1"/>
</dbReference>
<dbReference type="PANTHER" id="PTHR43649">
    <property type="entry name" value="ARABINOSE-BINDING PROTEIN-RELATED"/>
    <property type="match status" value="1"/>
</dbReference>
<feature type="compositionally biased region" description="Low complexity" evidence="6">
    <location>
        <begin position="27"/>
        <end position="47"/>
    </location>
</feature>
<gene>
    <name evidence="8" type="ORF">DFP95_1389</name>
</gene>
<dbReference type="InterPro" id="IPR050490">
    <property type="entry name" value="Bact_solute-bd_prot1"/>
</dbReference>
<protein>
    <submittedName>
        <fullName evidence="8">Raffinose/stachyose/melibiose transport system substrate-binding protein</fullName>
    </submittedName>
</protein>
<evidence type="ECO:0000256" key="5">
    <source>
        <dbReference type="ARBA" id="ARBA00023288"/>
    </source>
</evidence>